<reference evidence="1" key="1">
    <citation type="submission" date="2014-11" db="EMBL/GenBank/DDBJ databases">
        <authorList>
            <person name="Amaro Gonzalez C."/>
        </authorList>
    </citation>
    <scope>NUCLEOTIDE SEQUENCE</scope>
</reference>
<accession>A0A0E9WS23</accession>
<dbReference type="EMBL" id="GBXM01016242">
    <property type="protein sequence ID" value="JAH92335.1"/>
    <property type="molecule type" value="Transcribed_RNA"/>
</dbReference>
<reference evidence="1" key="2">
    <citation type="journal article" date="2015" name="Fish Shellfish Immunol.">
        <title>Early steps in the European eel (Anguilla anguilla)-Vibrio vulnificus interaction in the gills: Role of the RtxA13 toxin.</title>
        <authorList>
            <person name="Callol A."/>
            <person name="Pajuelo D."/>
            <person name="Ebbesson L."/>
            <person name="Teles M."/>
            <person name="MacKenzie S."/>
            <person name="Amaro C."/>
        </authorList>
    </citation>
    <scope>NUCLEOTIDE SEQUENCE</scope>
</reference>
<protein>
    <submittedName>
        <fullName evidence="1">Uncharacterized protein</fullName>
    </submittedName>
</protein>
<proteinExistence type="predicted"/>
<evidence type="ECO:0000313" key="1">
    <source>
        <dbReference type="EMBL" id="JAH92335.1"/>
    </source>
</evidence>
<name>A0A0E9WS23_ANGAN</name>
<sequence>MTETYFIIVIYHIHKLSTYIDLISHFSLWRHKDPAQKSKKCSHMLTSSQRHVA</sequence>
<dbReference type="AlphaFoldDB" id="A0A0E9WS23"/>
<organism evidence="1">
    <name type="scientific">Anguilla anguilla</name>
    <name type="common">European freshwater eel</name>
    <name type="synonym">Muraena anguilla</name>
    <dbReference type="NCBI Taxonomy" id="7936"/>
    <lineage>
        <taxon>Eukaryota</taxon>
        <taxon>Metazoa</taxon>
        <taxon>Chordata</taxon>
        <taxon>Craniata</taxon>
        <taxon>Vertebrata</taxon>
        <taxon>Euteleostomi</taxon>
        <taxon>Actinopterygii</taxon>
        <taxon>Neopterygii</taxon>
        <taxon>Teleostei</taxon>
        <taxon>Anguilliformes</taxon>
        <taxon>Anguillidae</taxon>
        <taxon>Anguilla</taxon>
    </lineage>
</organism>